<dbReference type="EMBL" id="MUJZ01012757">
    <property type="protein sequence ID" value="OTF81596.1"/>
    <property type="molecule type" value="Genomic_DNA"/>
</dbReference>
<protein>
    <submittedName>
        <fullName evidence="2">Uncharacterized protein</fullName>
    </submittedName>
</protein>
<organism evidence="2 3">
    <name type="scientific">Euroglyphus maynei</name>
    <name type="common">Mayne's house dust mite</name>
    <dbReference type="NCBI Taxonomy" id="6958"/>
    <lineage>
        <taxon>Eukaryota</taxon>
        <taxon>Metazoa</taxon>
        <taxon>Ecdysozoa</taxon>
        <taxon>Arthropoda</taxon>
        <taxon>Chelicerata</taxon>
        <taxon>Arachnida</taxon>
        <taxon>Acari</taxon>
        <taxon>Acariformes</taxon>
        <taxon>Sarcoptiformes</taxon>
        <taxon>Astigmata</taxon>
        <taxon>Psoroptidia</taxon>
        <taxon>Analgoidea</taxon>
        <taxon>Pyroglyphidae</taxon>
        <taxon>Pyroglyphinae</taxon>
        <taxon>Euroglyphus</taxon>
    </lineage>
</organism>
<feature type="non-terminal residue" evidence="2">
    <location>
        <position position="81"/>
    </location>
</feature>
<keyword evidence="3" id="KW-1185">Reference proteome</keyword>
<evidence type="ECO:0000256" key="1">
    <source>
        <dbReference type="SAM" id="MobiDB-lite"/>
    </source>
</evidence>
<evidence type="ECO:0000313" key="2">
    <source>
        <dbReference type="EMBL" id="OTF81596.1"/>
    </source>
</evidence>
<comment type="caution">
    <text evidence="2">The sequence shown here is derived from an EMBL/GenBank/DDBJ whole genome shotgun (WGS) entry which is preliminary data.</text>
</comment>
<gene>
    <name evidence="2" type="ORF">BLA29_009870</name>
</gene>
<sequence length="81" mass="9012">MDSQSQWRSRVPEKDAKKFTVASKLSTTTTETTTLTNNNTPTADMDKHIVLRETPKRHGLRGSTLSEKKLGAISLKLNTVL</sequence>
<name>A0A1Y3BPR6_EURMA</name>
<reference evidence="2 3" key="1">
    <citation type="submission" date="2017-03" db="EMBL/GenBank/DDBJ databases">
        <title>Genome Survey of Euroglyphus maynei.</title>
        <authorList>
            <person name="Arlian L.G."/>
            <person name="Morgan M.S."/>
            <person name="Rider S.D."/>
        </authorList>
    </citation>
    <scope>NUCLEOTIDE SEQUENCE [LARGE SCALE GENOMIC DNA]</scope>
    <source>
        <strain evidence="2">Arlian Lab</strain>
        <tissue evidence="2">Whole body</tissue>
    </source>
</reference>
<dbReference type="Proteomes" id="UP000194236">
    <property type="component" value="Unassembled WGS sequence"/>
</dbReference>
<proteinExistence type="predicted"/>
<feature type="region of interest" description="Disordered" evidence="1">
    <location>
        <begin position="1"/>
        <end position="22"/>
    </location>
</feature>
<evidence type="ECO:0000313" key="3">
    <source>
        <dbReference type="Proteomes" id="UP000194236"/>
    </source>
</evidence>
<accession>A0A1Y3BPR6</accession>
<dbReference type="AlphaFoldDB" id="A0A1Y3BPR6"/>